<dbReference type="PROSITE" id="PS50887">
    <property type="entry name" value="GGDEF"/>
    <property type="match status" value="1"/>
</dbReference>
<dbReference type="NCBIfam" id="TIGR00254">
    <property type="entry name" value="GGDEF"/>
    <property type="match status" value="1"/>
</dbReference>
<feature type="transmembrane region" description="Helical" evidence="1">
    <location>
        <begin position="92"/>
        <end position="115"/>
    </location>
</feature>
<evidence type="ECO:0000256" key="1">
    <source>
        <dbReference type="SAM" id="Phobius"/>
    </source>
</evidence>
<feature type="domain" description="GGDEF" evidence="2">
    <location>
        <begin position="274"/>
        <end position="403"/>
    </location>
</feature>
<dbReference type="HOGENOM" id="CLU_682860_0_0_0"/>
<feature type="transmembrane region" description="Helical" evidence="1">
    <location>
        <begin position="224"/>
        <end position="241"/>
    </location>
</feature>
<dbReference type="Proteomes" id="UP000000517">
    <property type="component" value="Chromosome"/>
</dbReference>
<gene>
    <name evidence="3" type="ordered locus">FSU_1456</name>
</gene>
<feature type="transmembrane region" description="Helical" evidence="1">
    <location>
        <begin position="127"/>
        <end position="147"/>
    </location>
</feature>
<dbReference type="STRING" id="59374.FSU_1456"/>
<feature type="transmembrane region" description="Helical" evidence="1">
    <location>
        <begin position="17"/>
        <end position="38"/>
    </location>
</feature>
<dbReference type="eggNOG" id="COG2199">
    <property type="taxonomic scope" value="Bacteria"/>
</dbReference>
<sequence>MQIVIFPTKVQVARMSYVGLIEINIICITVLLITLLQFKDSILRHLEERILGFTIIDTIIYIVLSTVTKMLYSVHIQSDLYSSNQKICVIYAIMYALSLSSSLLLAQLWFSFIFLRIRKSVYSYKHLFPLFSTPSIIGIFICIGISIYGFTNDCHTTSLQFRRLLPFLIGLNFIYILATMVLGIQHAITQKNSTNRKEAFYLSFIALVPSGSCIIQYFVPDIPLTDPIFALTLLHVYVTLLKYRITSDPLTGVNNKIRLIEYLQYITQHQDPSKRLFILVMEVDFFKDIVRNFGYEMSDRVVADLASFFKRQCRGQNAFLARTRDNQFAIVMERDEVSEIESFCQKLVRECDRDSMQSDMTTWKISFSLHYAEISNISTSNISQIFAEAKKNCYKPETPAPKD</sequence>
<feature type="transmembrane region" description="Helical" evidence="1">
    <location>
        <begin position="200"/>
        <end position="218"/>
    </location>
</feature>
<dbReference type="SMART" id="SM00267">
    <property type="entry name" value="GGDEF"/>
    <property type="match status" value="1"/>
</dbReference>
<keyword evidence="1" id="KW-0812">Transmembrane</keyword>
<dbReference type="InterPro" id="IPR029787">
    <property type="entry name" value="Nucleotide_cyclase"/>
</dbReference>
<evidence type="ECO:0000313" key="3">
    <source>
        <dbReference type="EMBL" id="ADL24881.1"/>
    </source>
</evidence>
<dbReference type="Pfam" id="PF00990">
    <property type="entry name" value="GGDEF"/>
    <property type="match status" value="1"/>
</dbReference>
<organism evidence="3 4">
    <name type="scientific">Fibrobacter succinogenes (strain ATCC 19169 / S85)</name>
    <dbReference type="NCBI Taxonomy" id="59374"/>
    <lineage>
        <taxon>Bacteria</taxon>
        <taxon>Pseudomonadati</taxon>
        <taxon>Fibrobacterota</taxon>
        <taxon>Fibrobacteria</taxon>
        <taxon>Fibrobacterales</taxon>
        <taxon>Fibrobacteraceae</taxon>
        <taxon>Fibrobacter</taxon>
    </lineage>
</organism>
<keyword evidence="1" id="KW-1133">Transmembrane helix</keyword>
<dbReference type="AlphaFoldDB" id="D9SAB6"/>
<feature type="transmembrane region" description="Helical" evidence="1">
    <location>
        <begin position="50"/>
        <end position="72"/>
    </location>
</feature>
<feature type="transmembrane region" description="Helical" evidence="1">
    <location>
        <begin position="167"/>
        <end position="188"/>
    </location>
</feature>
<dbReference type="Gene3D" id="3.30.70.270">
    <property type="match status" value="1"/>
</dbReference>
<dbReference type="InterPro" id="IPR000160">
    <property type="entry name" value="GGDEF_dom"/>
</dbReference>
<evidence type="ECO:0000259" key="2">
    <source>
        <dbReference type="PROSITE" id="PS50887"/>
    </source>
</evidence>
<dbReference type="SUPFAM" id="SSF55073">
    <property type="entry name" value="Nucleotide cyclase"/>
    <property type="match status" value="1"/>
</dbReference>
<protein>
    <submittedName>
        <fullName evidence="3">Diguanylate cyclase (GGDEF) domain protein</fullName>
    </submittedName>
</protein>
<evidence type="ECO:0000313" key="4">
    <source>
        <dbReference type="Proteomes" id="UP000000517"/>
    </source>
</evidence>
<proteinExistence type="predicted"/>
<reference evidence="4" key="1">
    <citation type="submission" date="2010-08" db="EMBL/GenBank/DDBJ databases">
        <title>Complete sequence of Fibrobacter succinogenes subsp. succinogenes S85.</title>
        <authorList>
            <person name="Durkin A.S."/>
            <person name="Nelson K.E."/>
            <person name="Morrison M."/>
            <person name="Forsberg C.W."/>
            <person name="Wilson D.B."/>
            <person name="Russell J.B."/>
            <person name="Cann I.K.O."/>
            <person name="Mackie R.I."/>
            <person name="White B.A."/>
        </authorList>
    </citation>
    <scope>NUCLEOTIDE SEQUENCE [LARGE SCALE GENOMIC DNA]</scope>
    <source>
        <strain evidence="4">ATCC 19169 / S85</strain>
    </source>
</reference>
<keyword evidence="1" id="KW-0472">Membrane</keyword>
<dbReference type="EMBL" id="CP002158">
    <property type="protein sequence ID" value="ADL24881.1"/>
    <property type="molecule type" value="Genomic_DNA"/>
</dbReference>
<dbReference type="InterPro" id="IPR043128">
    <property type="entry name" value="Rev_trsase/Diguanyl_cyclase"/>
</dbReference>
<accession>D9SAB6</accession>
<dbReference type="KEGG" id="fsc:FSU_1456"/>
<name>D9SAB6_FIBSS</name>